<dbReference type="PANTHER" id="PTHR37482">
    <property type="entry name" value="OUTER MEMBRANE PROTEIN ASSEMBLY FACTOR BAME"/>
    <property type="match status" value="1"/>
</dbReference>
<dbReference type="GO" id="GO:0051205">
    <property type="term" value="P:protein insertion into membrane"/>
    <property type="evidence" value="ECO:0007669"/>
    <property type="project" value="TreeGrafter"/>
</dbReference>
<dbReference type="GO" id="GO:0043165">
    <property type="term" value="P:Gram-negative-bacterium-type cell outer membrane assembly"/>
    <property type="evidence" value="ECO:0007669"/>
    <property type="project" value="TreeGrafter"/>
</dbReference>
<dbReference type="Gene3D" id="3.30.1450.10">
    <property type="match status" value="1"/>
</dbReference>
<dbReference type="GO" id="GO:1990063">
    <property type="term" value="C:Bam protein complex"/>
    <property type="evidence" value="ECO:0007669"/>
    <property type="project" value="TreeGrafter"/>
</dbReference>
<feature type="transmembrane region" description="Helical" evidence="5">
    <location>
        <begin position="12"/>
        <end position="34"/>
    </location>
</feature>
<sequence length="187" mass="19735">MRSSSDTTIRPIGRLLPCAVVGLGLLLSGCSIFSPRPSQRGSLIEPDDYKQLKPGVSTRAEAMDLLGSPTTHATFDDNTWIYISMRTVPAPLDFPAVRSQDVVVLSFDDKGVLRTLQTLDKSNARFTSMAPGATPTPGTKINVLQQILGNVGRYNPLSNMNSTFGGSSGPMSSNSGPGHAGSGNTLP</sequence>
<keyword evidence="3" id="KW-0998">Cell outer membrane</keyword>
<dbReference type="PROSITE" id="PS51257">
    <property type="entry name" value="PROKAR_LIPOPROTEIN"/>
    <property type="match status" value="1"/>
</dbReference>
<evidence type="ECO:0000256" key="4">
    <source>
        <dbReference type="SAM" id="MobiDB-lite"/>
    </source>
</evidence>
<feature type="domain" description="Outer membrane protein assembly factor BamE" evidence="6">
    <location>
        <begin position="41"/>
        <end position="115"/>
    </location>
</feature>
<keyword evidence="1" id="KW-0732">Signal</keyword>
<reference evidence="7 8" key="1">
    <citation type="submission" date="2020-04" db="EMBL/GenBank/DDBJ databases">
        <title>Description of novel Gluconacetobacter.</title>
        <authorList>
            <person name="Sombolestani A."/>
        </authorList>
    </citation>
    <scope>NUCLEOTIDE SEQUENCE [LARGE SCALE GENOMIC DNA]</scope>
    <source>
        <strain evidence="7 8">LMG 27801</strain>
    </source>
</reference>
<evidence type="ECO:0000256" key="3">
    <source>
        <dbReference type="ARBA" id="ARBA00023237"/>
    </source>
</evidence>
<dbReference type="Pfam" id="PF04355">
    <property type="entry name" value="BamE"/>
    <property type="match status" value="1"/>
</dbReference>
<keyword evidence="2 5" id="KW-0472">Membrane</keyword>
<dbReference type="PANTHER" id="PTHR37482:SF1">
    <property type="entry name" value="OUTER MEMBRANE PROTEIN ASSEMBLY FACTOR BAME"/>
    <property type="match status" value="1"/>
</dbReference>
<protein>
    <submittedName>
        <fullName evidence="7">Outer membrane protein assembly factor BamE</fullName>
    </submittedName>
</protein>
<dbReference type="InterPro" id="IPR037873">
    <property type="entry name" value="BamE-like"/>
</dbReference>
<evidence type="ECO:0000256" key="5">
    <source>
        <dbReference type="SAM" id="Phobius"/>
    </source>
</evidence>
<accession>A0A7W4ISN0</accession>
<keyword evidence="8" id="KW-1185">Reference proteome</keyword>
<gene>
    <name evidence="7" type="ORF">HLH36_07445</name>
</gene>
<dbReference type="GO" id="GO:0030674">
    <property type="term" value="F:protein-macromolecule adaptor activity"/>
    <property type="evidence" value="ECO:0007669"/>
    <property type="project" value="TreeGrafter"/>
</dbReference>
<keyword evidence="5" id="KW-1133">Transmembrane helix</keyword>
<proteinExistence type="predicted"/>
<dbReference type="EMBL" id="JABEQD010000004">
    <property type="protein sequence ID" value="MBB2168188.1"/>
    <property type="molecule type" value="Genomic_DNA"/>
</dbReference>
<feature type="region of interest" description="Disordered" evidence="4">
    <location>
        <begin position="159"/>
        <end position="187"/>
    </location>
</feature>
<dbReference type="AlphaFoldDB" id="A0A7W4ISN0"/>
<dbReference type="InterPro" id="IPR026592">
    <property type="entry name" value="BamE"/>
</dbReference>
<dbReference type="InterPro" id="IPR007450">
    <property type="entry name" value="BamE_dom"/>
</dbReference>
<evidence type="ECO:0000313" key="7">
    <source>
        <dbReference type="EMBL" id="MBB2168188.1"/>
    </source>
</evidence>
<organism evidence="7 8">
    <name type="scientific">Gluconacetobacter aggeris</name>
    <dbReference type="NCBI Taxonomy" id="1286186"/>
    <lineage>
        <taxon>Bacteria</taxon>
        <taxon>Pseudomonadati</taxon>
        <taxon>Pseudomonadota</taxon>
        <taxon>Alphaproteobacteria</taxon>
        <taxon>Acetobacterales</taxon>
        <taxon>Acetobacteraceae</taxon>
        <taxon>Gluconacetobacter</taxon>
    </lineage>
</organism>
<dbReference type="Proteomes" id="UP000559860">
    <property type="component" value="Unassembled WGS sequence"/>
</dbReference>
<comment type="caution">
    <text evidence="7">The sequence shown here is derived from an EMBL/GenBank/DDBJ whole genome shotgun (WGS) entry which is preliminary data.</text>
</comment>
<dbReference type="RefSeq" id="WP_182985788.1">
    <property type="nucleotide sequence ID" value="NZ_JABEQD010000004.1"/>
</dbReference>
<evidence type="ECO:0000313" key="8">
    <source>
        <dbReference type="Proteomes" id="UP000559860"/>
    </source>
</evidence>
<evidence type="ECO:0000256" key="2">
    <source>
        <dbReference type="ARBA" id="ARBA00023136"/>
    </source>
</evidence>
<keyword evidence="5" id="KW-0812">Transmembrane</keyword>
<name>A0A7W4ISN0_9PROT</name>
<evidence type="ECO:0000259" key="6">
    <source>
        <dbReference type="Pfam" id="PF04355"/>
    </source>
</evidence>
<evidence type="ECO:0000256" key="1">
    <source>
        <dbReference type="ARBA" id="ARBA00022729"/>
    </source>
</evidence>